<evidence type="ECO:0000313" key="1">
    <source>
        <dbReference type="EMBL" id="MBN3965293.1"/>
    </source>
</evidence>
<dbReference type="Proteomes" id="UP000772591">
    <property type="component" value="Unassembled WGS sequence"/>
</dbReference>
<reference evidence="1 2" key="1">
    <citation type="journal article" date="2021" name="Int. J. Syst. Evol. Microbiol.">
        <title>Pseudomonas piscium sp. nov., Pseudomonas pisciculturae sp. nov., Pseudomonas mucoides sp. nov. and Pseudomonas neuropathica sp. nov. isolated from rainbow trout.</title>
        <authorList>
            <person name="Duman M."/>
            <person name="Mulet M."/>
            <person name="Altun S."/>
            <person name="Saticioglu I.B."/>
            <person name="Gomila M."/>
            <person name="Lalucat J."/>
            <person name="Garcia-Valdes E."/>
        </authorList>
    </citation>
    <scope>NUCLEOTIDE SEQUENCE [LARGE SCALE GENOMIC DNA]</scope>
    <source>
        <strain evidence="1 2">LMG 28632</strain>
    </source>
</reference>
<comment type="caution">
    <text evidence="1">The sequence shown here is derived from an EMBL/GenBank/DDBJ whole genome shotgun (WGS) entry which is preliminary data.</text>
</comment>
<organism evidence="1 2">
    <name type="scientific">Pseudomonas gregormendelii</name>
    <dbReference type="NCBI Taxonomy" id="1628277"/>
    <lineage>
        <taxon>Bacteria</taxon>
        <taxon>Pseudomonadati</taxon>
        <taxon>Pseudomonadota</taxon>
        <taxon>Gammaproteobacteria</taxon>
        <taxon>Pseudomonadales</taxon>
        <taxon>Pseudomonadaceae</taxon>
        <taxon>Pseudomonas</taxon>
    </lineage>
</organism>
<protein>
    <submittedName>
        <fullName evidence="1">Uncharacterized protein</fullName>
    </submittedName>
</protein>
<keyword evidence="2" id="KW-1185">Reference proteome</keyword>
<name>A0ABS3ADR8_9PSED</name>
<gene>
    <name evidence="1" type="ORF">IMW75_08370</name>
</gene>
<sequence>MVGVLTFQLIHWQVADSRKQAALCEDAKQTMKNLEIRARALASGMTVEAYAKAEADEVAALIERLDAARNDAEVDAVIDAHAAALEAKGAAIDAQVGTGGDQAFLEQRLVRQRIPVDVKQELRRAAKAVSDACH</sequence>
<evidence type="ECO:0000313" key="2">
    <source>
        <dbReference type="Proteomes" id="UP000772591"/>
    </source>
</evidence>
<proteinExistence type="predicted"/>
<accession>A0ABS3ADR8</accession>
<dbReference type="EMBL" id="JADEVO010000008">
    <property type="protein sequence ID" value="MBN3965293.1"/>
    <property type="molecule type" value="Genomic_DNA"/>
</dbReference>